<comment type="caution">
    <text evidence="4">The sequence shown here is derived from an EMBL/GenBank/DDBJ whole genome shotgun (WGS) entry which is preliminary data.</text>
</comment>
<protein>
    <submittedName>
        <fullName evidence="4">FecR domain-containing protein</fullName>
    </submittedName>
</protein>
<dbReference type="RefSeq" id="WP_222990926.1">
    <property type="nucleotide sequence ID" value="NZ_JAINVV010000008.1"/>
</dbReference>
<evidence type="ECO:0000259" key="3">
    <source>
        <dbReference type="Pfam" id="PF16220"/>
    </source>
</evidence>
<reference evidence="4 5" key="1">
    <citation type="submission" date="2021-08" db="EMBL/GenBank/DDBJ databases">
        <authorList>
            <person name="Tuo L."/>
        </authorList>
    </citation>
    <scope>NUCLEOTIDE SEQUENCE [LARGE SCALE GENOMIC DNA]</scope>
    <source>
        <strain evidence="4 5">JCM 31229</strain>
    </source>
</reference>
<dbReference type="PANTHER" id="PTHR30273:SF2">
    <property type="entry name" value="PROTEIN FECR"/>
    <property type="match status" value="1"/>
</dbReference>
<proteinExistence type="predicted"/>
<dbReference type="Gene3D" id="2.60.120.1440">
    <property type="match status" value="1"/>
</dbReference>
<evidence type="ECO:0000256" key="1">
    <source>
        <dbReference type="SAM" id="Phobius"/>
    </source>
</evidence>
<name>A0ABS7PR43_9SPHN</name>
<dbReference type="InterPro" id="IPR012373">
    <property type="entry name" value="Ferrdict_sens_TM"/>
</dbReference>
<dbReference type="Pfam" id="PF16220">
    <property type="entry name" value="DUF4880"/>
    <property type="match status" value="1"/>
</dbReference>
<feature type="transmembrane region" description="Helical" evidence="1">
    <location>
        <begin position="77"/>
        <end position="96"/>
    </location>
</feature>
<keyword evidence="1" id="KW-0472">Membrane</keyword>
<dbReference type="PANTHER" id="PTHR30273">
    <property type="entry name" value="PERIPLASMIC SIGNAL SENSOR AND SIGMA FACTOR ACTIVATOR FECR-RELATED"/>
    <property type="match status" value="1"/>
</dbReference>
<sequence>MTAKPEPVDEEKIVEASVWVARLQSDTRGPEVERDFRVWLDASAANRAAFEMTSETWDLAGGARAAAGPARRSRRPLALALAASLAVAVGIGGWYAQRPAPIETAVGEQRSLRLADGSVVTLNTATALTTAFDADRRLVRLDRGEASFEVAKDSLRPFIVEAGGTRVVAVGTVFDVRFVDGGLSVTLAEGKVRVVEPSRAGVAPAEIEMVPGQRLRQATPGARPMLQAVNLQTARAWRAGQVVFGDTPLGEAVAEMNRYADQPIAIDDPAVARLRISGAFRATDSAQFARAVSDIYGLALTSSPQGQRLGKPR</sequence>
<evidence type="ECO:0000259" key="2">
    <source>
        <dbReference type="Pfam" id="PF04773"/>
    </source>
</evidence>
<keyword evidence="1" id="KW-0812">Transmembrane</keyword>
<feature type="domain" description="FecR protein" evidence="2">
    <location>
        <begin position="102"/>
        <end position="193"/>
    </location>
</feature>
<feature type="domain" description="FecR N-terminal" evidence="3">
    <location>
        <begin position="15"/>
        <end position="51"/>
    </location>
</feature>
<keyword evidence="1" id="KW-1133">Transmembrane helix</keyword>
<dbReference type="EMBL" id="JAINVV010000008">
    <property type="protein sequence ID" value="MBY8823810.1"/>
    <property type="molecule type" value="Genomic_DNA"/>
</dbReference>
<organism evidence="4 5">
    <name type="scientific">Sphingomonas colocasiae</name>
    <dbReference type="NCBI Taxonomy" id="1848973"/>
    <lineage>
        <taxon>Bacteria</taxon>
        <taxon>Pseudomonadati</taxon>
        <taxon>Pseudomonadota</taxon>
        <taxon>Alphaproteobacteria</taxon>
        <taxon>Sphingomonadales</taxon>
        <taxon>Sphingomonadaceae</taxon>
        <taxon>Sphingomonas</taxon>
    </lineage>
</organism>
<dbReference type="InterPro" id="IPR006860">
    <property type="entry name" value="FecR"/>
</dbReference>
<dbReference type="InterPro" id="IPR032623">
    <property type="entry name" value="FecR_N"/>
</dbReference>
<dbReference type="Proteomes" id="UP000706039">
    <property type="component" value="Unassembled WGS sequence"/>
</dbReference>
<dbReference type="Pfam" id="PF04773">
    <property type="entry name" value="FecR"/>
    <property type="match status" value="1"/>
</dbReference>
<evidence type="ECO:0000313" key="5">
    <source>
        <dbReference type="Proteomes" id="UP000706039"/>
    </source>
</evidence>
<accession>A0ABS7PR43</accession>
<keyword evidence="5" id="KW-1185">Reference proteome</keyword>
<gene>
    <name evidence="4" type="ORF">K7G82_16010</name>
</gene>
<evidence type="ECO:0000313" key="4">
    <source>
        <dbReference type="EMBL" id="MBY8823810.1"/>
    </source>
</evidence>
<dbReference type="Gene3D" id="3.55.50.30">
    <property type="match status" value="1"/>
</dbReference>
<dbReference type="PIRSF" id="PIRSF018266">
    <property type="entry name" value="FecR"/>
    <property type="match status" value="1"/>
</dbReference>